<evidence type="ECO:0000259" key="3">
    <source>
        <dbReference type="Pfam" id="PF13359"/>
    </source>
</evidence>
<accession>A0A8T8SI54</accession>
<evidence type="ECO:0000313" key="5">
    <source>
        <dbReference type="Proteomes" id="UP000077671"/>
    </source>
</evidence>
<comment type="caution">
    <text evidence="4">The sequence shown here is derived from an EMBL/GenBank/DDBJ whole genome shotgun (WGS) entry which is preliminary data.</text>
</comment>
<dbReference type="AlphaFoldDB" id="A0A8T8SI54"/>
<gene>
    <name evidence="4" type="ORF">A4X03_0g8431</name>
</gene>
<dbReference type="InterPro" id="IPR027806">
    <property type="entry name" value="HARBI1_dom"/>
</dbReference>
<name>A0A8T8SI54_9BASI</name>
<dbReference type="Proteomes" id="UP000077671">
    <property type="component" value="Unassembled WGS sequence"/>
</dbReference>
<dbReference type="Pfam" id="PF13359">
    <property type="entry name" value="DDE_Tnp_4"/>
    <property type="match status" value="1"/>
</dbReference>
<dbReference type="EMBL" id="LWDD02002541">
    <property type="protein sequence ID" value="KAE8240716.1"/>
    <property type="molecule type" value="Genomic_DNA"/>
</dbReference>
<reference evidence="4" key="1">
    <citation type="submission" date="2016-04" db="EMBL/GenBank/DDBJ databases">
        <authorList>
            <person name="Nguyen H.D."/>
            <person name="Kesanakurti P."/>
            <person name="Cullis J."/>
            <person name="Levesque C.A."/>
            <person name="Hambleton S."/>
        </authorList>
    </citation>
    <scope>NUCLEOTIDE SEQUENCE</scope>
    <source>
        <strain evidence="4">DAOMC 238032</strain>
    </source>
</reference>
<evidence type="ECO:0000256" key="2">
    <source>
        <dbReference type="ARBA" id="ARBA00022723"/>
    </source>
</evidence>
<proteinExistence type="predicted"/>
<reference evidence="4" key="2">
    <citation type="journal article" date="2019" name="IMA Fungus">
        <title>Genome sequencing and comparison of five Tilletia species to identify candidate genes for the detection of regulated species infecting wheat.</title>
        <authorList>
            <person name="Nguyen H.D.T."/>
            <person name="Sultana T."/>
            <person name="Kesanakurti P."/>
            <person name="Hambleton S."/>
        </authorList>
    </citation>
    <scope>NUCLEOTIDE SEQUENCE</scope>
    <source>
        <strain evidence="4">DAOMC 238032</strain>
    </source>
</reference>
<comment type="cofactor">
    <cofactor evidence="1">
        <name>a divalent metal cation</name>
        <dbReference type="ChEBI" id="CHEBI:60240"/>
    </cofactor>
</comment>
<sequence>MTDVIDNKWKHLLDINRAHDGILSRQRLRVYVDCVRRQGCPLSDVWGFVDGTVRPTARPTRNQREYYSGHKRHHGLKYQIVIGPDGMIWVYGPASERRNDSFVLHDSQLHSWLNQHSKAPNGSNLLLFGDKGYAALGHLVVPHKGLFLTPAQTRFNLEMSRVRIAVEWAIGGIPTLFPRRNVKKDQRVLHSNLAKQYRVCALLRNALSCVSGNETSQTFLCSTPTLRQYFVPMW</sequence>
<evidence type="ECO:0000256" key="1">
    <source>
        <dbReference type="ARBA" id="ARBA00001968"/>
    </source>
</evidence>
<feature type="domain" description="DDE Tnp4" evidence="3">
    <location>
        <begin position="49"/>
        <end position="205"/>
    </location>
</feature>
<protein>
    <recommendedName>
        <fullName evidence="3">DDE Tnp4 domain-containing protein</fullName>
    </recommendedName>
</protein>
<evidence type="ECO:0000313" key="4">
    <source>
        <dbReference type="EMBL" id="KAE8240716.1"/>
    </source>
</evidence>
<keyword evidence="2" id="KW-0479">Metal-binding</keyword>
<organism evidence="4 5">
    <name type="scientific">Tilletia caries</name>
    <name type="common">wheat bunt fungus</name>
    <dbReference type="NCBI Taxonomy" id="13290"/>
    <lineage>
        <taxon>Eukaryota</taxon>
        <taxon>Fungi</taxon>
        <taxon>Dikarya</taxon>
        <taxon>Basidiomycota</taxon>
        <taxon>Ustilaginomycotina</taxon>
        <taxon>Exobasidiomycetes</taxon>
        <taxon>Tilletiales</taxon>
        <taxon>Tilletiaceae</taxon>
        <taxon>Tilletia</taxon>
    </lineage>
</organism>
<dbReference type="GO" id="GO:0046872">
    <property type="term" value="F:metal ion binding"/>
    <property type="evidence" value="ECO:0007669"/>
    <property type="project" value="UniProtKB-KW"/>
</dbReference>